<evidence type="ECO:0000313" key="6">
    <source>
        <dbReference type="Proteomes" id="UP000319255"/>
    </source>
</evidence>
<evidence type="ECO:0000313" key="5">
    <source>
        <dbReference type="EMBL" id="TPE48396.1"/>
    </source>
</evidence>
<feature type="compositionally biased region" description="Low complexity" evidence="3">
    <location>
        <begin position="491"/>
        <end position="506"/>
    </location>
</feature>
<accession>A0A501WRK4</accession>
<dbReference type="Gene3D" id="3.40.50.300">
    <property type="entry name" value="P-loop containing nucleotide triphosphate hydrolases"/>
    <property type="match status" value="1"/>
</dbReference>
<dbReference type="InterPro" id="IPR029063">
    <property type="entry name" value="SAM-dependent_MTases_sf"/>
</dbReference>
<name>A0A501WRK4_9RHOB</name>
<dbReference type="Pfam" id="PF00685">
    <property type="entry name" value="Sulfotransfer_1"/>
    <property type="match status" value="1"/>
</dbReference>
<dbReference type="InterPro" id="IPR037359">
    <property type="entry name" value="NST/OST"/>
</dbReference>
<evidence type="ECO:0000256" key="2">
    <source>
        <dbReference type="ARBA" id="ARBA00023180"/>
    </source>
</evidence>
<comment type="caution">
    <text evidence="5">The sequence shown here is derived from an EMBL/GenBank/DDBJ whole genome shotgun (WGS) entry which is preliminary data.</text>
</comment>
<evidence type="ECO:0000256" key="3">
    <source>
        <dbReference type="SAM" id="MobiDB-lite"/>
    </source>
</evidence>
<dbReference type="SUPFAM" id="SSF53335">
    <property type="entry name" value="S-adenosyl-L-methionine-dependent methyltransferases"/>
    <property type="match status" value="1"/>
</dbReference>
<sequence>MSMKDEMGAGPAAGRKKARRGTGKAAAGAPAIGNFALILGAMKSGTTTLYDYLVTHPEIAACVRKEPSFFASDRRRKLPRRYYRLWPDFDPRRHRYAIEASVDYTKQPRYRNVTKWIGEFPANFKYIYIMRDPVDRIESQIAHNIAKGRITRENYADNLEATISTSRYAYQLDAFREPLGDPEVLLLDFDELRRDPMTLLARVVDFLGIDPTFTFAERPASNTRKAVNDSETFRLSAEERARYRAELAPDMARLARTYGFDVARWGFDPAAAPSPAPVLPPPVPPAVRAAPPSPGAEKASPPKNRDKTGKTGKSRSYWSGRRKMVCYDCVRAMVGRFAAGSRSLLDVGSHGTGLVEEFKWIPERVSLDLREPYSSEAVRGIEADFLTFDPGRRYDFVTCLQVLDHVPDAEAFAKRLLAVSDRVLVSVRYLWPGDPNDAHGHDPVDEAKLDGWFGRAPDHRVIAQEPLRGGPESRRMIAYYHNVPGETFSLRPPRARSAAAPAVAAAPRDEGIPEPAGADDQRPA</sequence>
<evidence type="ECO:0000256" key="1">
    <source>
        <dbReference type="ARBA" id="ARBA00022679"/>
    </source>
</evidence>
<dbReference type="InterPro" id="IPR027417">
    <property type="entry name" value="P-loop_NTPase"/>
</dbReference>
<keyword evidence="2" id="KW-0325">Glycoprotein</keyword>
<dbReference type="Gene3D" id="3.40.50.150">
    <property type="entry name" value="Vaccinia Virus protein VP39"/>
    <property type="match status" value="1"/>
</dbReference>
<gene>
    <name evidence="5" type="ORF">FJM51_17680</name>
</gene>
<dbReference type="EMBL" id="VFRP01000022">
    <property type="protein sequence ID" value="TPE48396.1"/>
    <property type="molecule type" value="Genomic_DNA"/>
</dbReference>
<evidence type="ECO:0000259" key="4">
    <source>
        <dbReference type="Pfam" id="PF00685"/>
    </source>
</evidence>
<dbReference type="SUPFAM" id="SSF52540">
    <property type="entry name" value="P-loop containing nucleoside triphosphate hydrolases"/>
    <property type="match status" value="1"/>
</dbReference>
<proteinExistence type="predicted"/>
<dbReference type="PANTHER" id="PTHR10605">
    <property type="entry name" value="HEPARAN SULFATE SULFOTRANSFERASE"/>
    <property type="match status" value="1"/>
</dbReference>
<feature type="region of interest" description="Disordered" evidence="3">
    <location>
        <begin position="489"/>
        <end position="524"/>
    </location>
</feature>
<keyword evidence="6" id="KW-1185">Reference proteome</keyword>
<dbReference type="Proteomes" id="UP000319255">
    <property type="component" value="Unassembled WGS sequence"/>
</dbReference>
<feature type="region of interest" description="Disordered" evidence="3">
    <location>
        <begin position="1"/>
        <end position="22"/>
    </location>
</feature>
<dbReference type="PANTHER" id="PTHR10605:SF56">
    <property type="entry name" value="BIFUNCTIONAL HEPARAN SULFATE N-DEACETYLASE_N-SULFOTRANSFERASE"/>
    <property type="match status" value="1"/>
</dbReference>
<dbReference type="AlphaFoldDB" id="A0A501WRK4"/>
<keyword evidence="1" id="KW-0808">Transferase</keyword>
<dbReference type="GO" id="GO:0008146">
    <property type="term" value="F:sulfotransferase activity"/>
    <property type="evidence" value="ECO:0007669"/>
    <property type="project" value="InterPro"/>
</dbReference>
<reference evidence="5 6" key="1">
    <citation type="submission" date="2019-06" db="EMBL/GenBank/DDBJ databases">
        <title>A novel bacterium of genus Amaricoccus, isolated from marine sediment.</title>
        <authorList>
            <person name="Huang H."/>
            <person name="Mo K."/>
            <person name="Hu Y."/>
        </authorList>
    </citation>
    <scope>NUCLEOTIDE SEQUENCE [LARGE SCALE GENOMIC DNA]</scope>
    <source>
        <strain evidence="5 6">HB172011</strain>
    </source>
</reference>
<dbReference type="InterPro" id="IPR000863">
    <property type="entry name" value="Sulfotransferase_dom"/>
</dbReference>
<protein>
    <recommendedName>
        <fullName evidence="4">Sulfotransferase domain-containing protein</fullName>
    </recommendedName>
</protein>
<organism evidence="5 6">
    <name type="scientific">Amaricoccus solimangrovi</name>
    <dbReference type="NCBI Taxonomy" id="2589815"/>
    <lineage>
        <taxon>Bacteria</taxon>
        <taxon>Pseudomonadati</taxon>
        <taxon>Pseudomonadota</taxon>
        <taxon>Alphaproteobacteria</taxon>
        <taxon>Rhodobacterales</taxon>
        <taxon>Paracoccaceae</taxon>
        <taxon>Amaricoccus</taxon>
    </lineage>
</organism>
<feature type="compositionally biased region" description="Pro residues" evidence="3">
    <location>
        <begin position="276"/>
        <end position="285"/>
    </location>
</feature>
<feature type="region of interest" description="Disordered" evidence="3">
    <location>
        <begin position="276"/>
        <end position="316"/>
    </location>
</feature>
<feature type="domain" description="Sulfotransferase" evidence="4">
    <location>
        <begin position="37"/>
        <end position="216"/>
    </location>
</feature>